<dbReference type="InterPro" id="IPR036388">
    <property type="entry name" value="WH-like_DNA-bd_sf"/>
</dbReference>
<dbReference type="AlphaFoldDB" id="A0A222VVS0"/>
<dbReference type="InterPro" id="IPR036390">
    <property type="entry name" value="WH_DNA-bd_sf"/>
</dbReference>
<evidence type="ECO:0000313" key="2">
    <source>
        <dbReference type="Proteomes" id="UP000199494"/>
    </source>
</evidence>
<dbReference type="Pfam" id="PF01638">
    <property type="entry name" value="HxlR"/>
    <property type="match status" value="1"/>
</dbReference>
<dbReference type="InterPro" id="IPR011991">
    <property type="entry name" value="ArsR-like_HTH"/>
</dbReference>
<keyword evidence="1" id="KW-0238">DNA-binding</keyword>
<gene>
    <name evidence="1" type="ORF">SAMN05421630_11159</name>
</gene>
<dbReference type="STRING" id="530584.SAMN05421630_11159"/>
<reference evidence="1 2" key="1">
    <citation type="submission" date="2016-10" db="EMBL/GenBank/DDBJ databases">
        <authorList>
            <person name="de Groot N.N."/>
        </authorList>
    </citation>
    <scope>NUCLEOTIDE SEQUENCE [LARGE SCALE GENOMIC DNA]</scope>
    <source>
        <strain evidence="1 2">CGMCC 4.5506</strain>
    </source>
</reference>
<dbReference type="PANTHER" id="PTHR33204:SF18">
    <property type="entry name" value="TRANSCRIPTIONAL REGULATORY PROTEIN"/>
    <property type="match status" value="1"/>
</dbReference>
<dbReference type="RefSeq" id="WP_211323629.1">
    <property type="nucleotide sequence ID" value="NZ_CP016353.1"/>
</dbReference>
<organism evidence="1 2">
    <name type="scientific">Prauserella marina</name>
    <dbReference type="NCBI Taxonomy" id="530584"/>
    <lineage>
        <taxon>Bacteria</taxon>
        <taxon>Bacillati</taxon>
        <taxon>Actinomycetota</taxon>
        <taxon>Actinomycetes</taxon>
        <taxon>Pseudonocardiales</taxon>
        <taxon>Pseudonocardiaceae</taxon>
        <taxon>Prauserella</taxon>
    </lineage>
</organism>
<dbReference type="CDD" id="cd00090">
    <property type="entry name" value="HTH_ARSR"/>
    <property type="match status" value="1"/>
</dbReference>
<dbReference type="GO" id="GO:0003677">
    <property type="term" value="F:DNA binding"/>
    <property type="evidence" value="ECO:0007669"/>
    <property type="project" value="UniProtKB-KW"/>
</dbReference>
<dbReference type="SUPFAM" id="SSF46785">
    <property type="entry name" value="Winged helix' DNA-binding domain"/>
    <property type="match status" value="1"/>
</dbReference>
<dbReference type="Gene3D" id="1.10.10.10">
    <property type="entry name" value="Winged helix-like DNA-binding domain superfamily/Winged helix DNA-binding domain"/>
    <property type="match status" value="1"/>
</dbReference>
<evidence type="ECO:0000313" key="1">
    <source>
        <dbReference type="EMBL" id="SDD67843.1"/>
    </source>
</evidence>
<name>A0A222VVS0_9PSEU</name>
<proteinExistence type="predicted"/>
<dbReference type="InterPro" id="IPR002577">
    <property type="entry name" value="HTH_HxlR"/>
</dbReference>
<keyword evidence="2" id="KW-1185">Reference proteome</keyword>
<dbReference type="KEGG" id="pmad:BAY61_26835"/>
<dbReference type="PANTHER" id="PTHR33204">
    <property type="entry name" value="TRANSCRIPTIONAL REGULATOR, MARR FAMILY"/>
    <property type="match status" value="1"/>
</dbReference>
<protein>
    <submittedName>
        <fullName evidence="1">DNA-binding transcriptional regulator, HxlR family</fullName>
    </submittedName>
</protein>
<accession>A0A222VVS0</accession>
<sequence>MPKRATYREHGDGCAAARALDLIGDRWTVVVIRELLLHPKRFRELQDLLPGVTPAVLAARLRELGEGGLLSHTPDDNPARYGLTEQGKAFQPVLEELGWWASGIEVADDDTSLTPNGVLLAMLTVARRLPRRSDVHCELTLYDDRLANPRDYTYSITWTPANLAVSEAPSNAAAPRMSSGRFAELLFDEPVPDAPSDKLLALVKDFRGARSGIGTTR</sequence>
<dbReference type="EMBL" id="FMZE01000011">
    <property type="protein sequence ID" value="SDD67843.1"/>
    <property type="molecule type" value="Genomic_DNA"/>
</dbReference>
<dbReference type="Proteomes" id="UP000199494">
    <property type="component" value="Unassembled WGS sequence"/>
</dbReference>
<dbReference type="PROSITE" id="PS51118">
    <property type="entry name" value="HTH_HXLR"/>
    <property type="match status" value="1"/>
</dbReference>